<evidence type="ECO:0000313" key="4">
    <source>
        <dbReference type="EMBL" id="MEX6689813.1"/>
    </source>
</evidence>
<dbReference type="InterPro" id="IPR002110">
    <property type="entry name" value="Ankyrin_rpt"/>
</dbReference>
<evidence type="ECO:0000256" key="3">
    <source>
        <dbReference type="PROSITE-ProRule" id="PRU00023"/>
    </source>
</evidence>
<gene>
    <name evidence="4" type="ORF">QTN47_20065</name>
</gene>
<dbReference type="SMART" id="SM00248">
    <property type="entry name" value="ANK"/>
    <property type="match status" value="3"/>
</dbReference>
<dbReference type="SUPFAM" id="SSF48403">
    <property type="entry name" value="Ankyrin repeat"/>
    <property type="match status" value="1"/>
</dbReference>
<keyword evidence="1" id="KW-0677">Repeat</keyword>
<dbReference type="Gene3D" id="1.25.40.20">
    <property type="entry name" value="Ankyrin repeat-containing domain"/>
    <property type="match status" value="1"/>
</dbReference>
<dbReference type="EMBL" id="JAULBC010000007">
    <property type="protein sequence ID" value="MEX6689813.1"/>
    <property type="molecule type" value="Genomic_DNA"/>
</dbReference>
<keyword evidence="5" id="KW-1185">Reference proteome</keyword>
<sequence length="285" mass="30954">MQNTEIKNELFRQAVEAIDHGDVVLLERLLNMNPHIVGTRLDYPAGGYFRDPYLLWFVADNPIRHERLPANIVEIASLLIHFARQYADESFTFQTGYALGLVVTGRIPRECGVQIELMDLLLDAGAAPGNGHGALAHGNTDAAKHLLKRGGELTLATAICLDIMDEVPRLLETASSKDLEIALVAAAFYGKADMLKLLIASGANVNAYLDASSGFHHHASALHQAVFSASLDAVKILVNAGADLSARDRIYGGIPLGWAQHMQKEGNELDKSRYAAIEAFLVSCK</sequence>
<evidence type="ECO:0000313" key="5">
    <source>
        <dbReference type="Proteomes" id="UP001560573"/>
    </source>
</evidence>
<comment type="caution">
    <text evidence="4">The sequence shown here is derived from an EMBL/GenBank/DDBJ whole genome shotgun (WGS) entry which is preliminary data.</text>
</comment>
<feature type="repeat" description="ANK" evidence="3">
    <location>
        <begin position="178"/>
        <end position="210"/>
    </location>
</feature>
<dbReference type="Proteomes" id="UP001560573">
    <property type="component" value="Unassembled WGS sequence"/>
</dbReference>
<reference evidence="4 5" key="1">
    <citation type="submission" date="2023-07" db="EMBL/GenBank/DDBJ databases">
        <authorList>
            <person name="Lian W.-H."/>
        </authorList>
    </citation>
    <scope>NUCLEOTIDE SEQUENCE [LARGE SCALE GENOMIC DNA]</scope>
    <source>
        <strain evidence="4 5">SYSU DXS3180</strain>
    </source>
</reference>
<dbReference type="Pfam" id="PF12796">
    <property type="entry name" value="Ank_2"/>
    <property type="match status" value="1"/>
</dbReference>
<dbReference type="PANTHER" id="PTHR24193:SF121">
    <property type="entry name" value="ADA2A-CONTAINING COMPLEX COMPONENT 3, ISOFORM D"/>
    <property type="match status" value="1"/>
</dbReference>
<dbReference type="RefSeq" id="WP_369331221.1">
    <property type="nucleotide sequence ID" value="NZ_JAULBC010000007.1"/>
</dbReference>
<keyword evidence="2 3" id="KW-0040">ANK repeat</keyword>
<evidence type="ECO:0000256" key="2">
    <source>
        <dbReference type="ARBA" id="ARBA00023043"/>
    </source>
</evidence>
<dbReference type="InterPro" id="IPR050663">
    <property type="entry name" value="Ankyrin-SOCS_Box"/>
</dbReference>
<organism evidence="4 5">
    <name type="scientific">Danxiaibacter flavus</name>
    <dbReference type="NCBI Taxonomy" id="3049108"/>
    <lineage>
        <taxon>Bacteria</taxon>
        <taxon>Pseudomonadati</taxon>
        <taxon>Bacteroidota</taxon>
        <taxon>Chitinophagia</taxon>
        <taxon>Chitinophagales</taxon>
        <taxon>Chitinophagaceae</taxon>
        <taxon>Danxiaibacter</taxon>
    </lineage>
</organism>
<proteinExistence type="predicted"/>
<protein>
    <submittedName>
        <fullName evidence="4">Ankyrin repeat domain-containing protein</fullName>
    </submittedName>
</protein>
<dbReference type="PANTHER" id="PTHR24193">
    <property type="entry name" value="ANKYRIN REPEAT PROTEIN"/>
    <property type="match status" value="1"/>
</dbReference>
<accession>A0ABV3ZJ10</accession>
<feature type="repeat" description="ANK" evidence="3">
    <location>
        <begin position="217"/>
        <end position="249"/>
    </location>
</feature>
<name>A0ABV3ZJ10_9BACT</name>
<dbReference type="PROSITE" id="PS50297">
    <property type="entry name" value="ANK_REP_REGION"/>
    <property type="match status" value="1"/>
</dbReference>
<dbReference type="PROSITE" id="PS50088">
    <property type="entry name" value="ANK_REPEAT"/>
    <property type="match status" value="2"/>
</dbReference>
<evidence type="ECO:0000256" key="1">
    <source>
        <dbReference type="ARBA" id="ARBA00022737"/>
    </source>
</evidence>
<dbReference type="InterPro" id="IPR036770">
    <property type="entry name" value="Ankyrin_rpt-contain_sf"/>
</dbReference>